<gene>
    <name evidence="4" type="ORF">RJ641_030148</name>
</gene>
<evidence type="ECO:0000256" key="2">
    <source>
        <dbReference type="ARBA" id="ARBA00023180"/>
    </source>
</evidence>
<dbReference type="InterPro" id="IPR005519">
    <property type="entry name" value="Acid_phosphat_B-like"/>
</dbReference>
<organism evidence="4 5">
    <name type="scientific">Dillenia turbinata</name>
    <dbReference type="NCBI Taxonomy" id="194707"/>
    <lineage>
        <taxon>Eukaryota</taxon>
        <taxon>Viridiplantae</taxon>
        <taxon>Streptophyta</taxon>
        <taxon>Embryophyta</taxon>
        <taxon>Tracheophyta</taxon>
        <taxon>Spermatophyta</taxon>
        <taxon>Magnoliopsida</taxon>
        <taxon>eudicotyledons</taxon>
        <taxon>Gunneridae</taxon>
        <taxon>Pentapetalae</taxon>
        <taxon>Dilleniales</taxon>
        <taxon>Dilleniaceae</taxon>
        <taxon>Dillenia</taxon>
    </lineage>
</organism>
<dbReference type="Proteomes" id="UP001370490">
    <property type="component" value="Unassembled WGS sequence"/>
</dbReference>
<comment type="similarity">
    <text evidence="3">Belongs to the APS1/VSP family.</text>
</comment>
<dbReference type="PANTHER" id="PTHR31284:SF57">
    <property type="entry name" value="ACID PHOSPHATASE"/>
    <property type="match status" value="1"/>
</dbReference>
<dbReference type="InterPro" id="IPR014403">
    <property type="entry name" value="APS1/VSP"/>
</dbReference>
<dbReference type="PIRSF" id="PIRSF002674">
    <property type="entry name" value="VSP"/>
    <property type="match status" value="1"/>
</dbReference>
<accession>A0AAN8W7F1</accession>
<dbReference type="CDD" id="cd07535">
    <property type="entry name" value="HAD_VSP"/>
    <property type="match status" value="1"/>
</dbReference>
<protein>
    <submittedName>
        <fullName evidence="4">Acid phosphatase, class B-like</fullName>
    </submittedName>
</protein>
<dbReference type="GO" id="GO:0003993">
    <property type="term" value="F:acid phosphatase activity"/>
    <property type="evidence" value="ECO:0007669"/>
    <property type="project" value="InterPro"/>
</dbReference>
<dbReference type="InterPro" id="IPR023214">
    <property type="entry name" value="HAD_sf"/>
</dbReference>
<dbReference type="Pfam" id="PF03767">
    <property type="entry name" value="Acid_phosphat_B"/>
    <property type="match status" value="1"/>
</dbReference>
<dbReference type="NCBIfam" id="TIGR01675">
    <property type="entry name" value="plant-AP"/>
    <property type="match status" value="1"/>
</dbReference>
<dbReference type="InterPro" id="IPR036412">
    <property type="entry name" value="HAD-like_sf"/>
</dbReference>
<evidence type="ECO:0000313" key="4">
    <source>
        <dbReference type="EMBL" id="KAK6940617.1"/>
    </source>
</evidence>
<evidence type="ECO:0000256" key="3">
    <source>
        <dbReference type="PIRNR" id="PIRNR002674"/>
    </source>
</evidence>
<dbReference type="AlphaFoldDB" id="A0AAN8W7F1"/>
<dbReference type="SUPFAM" id="SSF56784">
    <property type="entry name" value="HAD-like"/>
    <property type="match status" value="1"/>
</dbReference>
<dbReference type="EMBL" id="JBAMMX010000005">
    <property type="protein sequence ID" value="KAK6940617.1"/>
    <property type="molecule type" value="Genomic_DNA"/>
</dbReference>
<dbReference type="PANTHER" id="PTHR31284">
    <property type="entry name" value="ACID PHOSPHATASE-LIKE PROTEIN"/>
    <property type="match status" value="1"/>
</dbReference>
<dbReference type="FunFam" id="3.40.50.1000:FF:000189">
    <property type="entry name" value="Vegetative storage protein 1"/>
    <property type="match status" value="1"/>
</dbReference>
<evidence type="ECO:0000256" key="1">
    <source>
        <dbReference type="ARBA" id="ARBA00022729"/>
    </source>
</evidence>
<keyword evidence="5" id="KW-1185">Reference proteome</keyword>
<keyword evidence="1" id="KW-0732">Signal</keyword>
<dbReference type="InterPro" id="IPR010028">
    <property type="entry name" value="Acid_phosphatase_pln"/>
</dbReference>
<name>A0AAN8W7F1_9MAGN</name>
<sequence length="272" mass="30872">MCLLCSRTRMSLSLKLQMAGKKVILLLVFISLFLGIAFADWNILNQKKKVVGPSLKNYCESWRINVELNNIKGFDVVPQECVEYIGKYMTSSQYKADSGRALEESMLYLSSCCTLAGDGKDAWIFDVDDTLLSTVPYYKKHGFGGDKLNVSSLETWMKESKAPPLEHSLNLFNEIKGRGIKIFLISSRRETLRSATVDNLIKVGYHGWTGLRLRALEDELTDVKNYKAEARRRLTDEGYRIWGATGDQWSSFDGLPSAKRTFKLPNSLYYVS</sequence>
<comment type="caution">
    <text evidence="4">The sequence shown here is derived from an EMBL/GenBank/DDBJ whole genome shotgun (WGS) entry which is preliminary data.</text>
</comment>
<reference evidence="4 5" key="1">
    <citation type="submission" date="2023-12" db="EMBL/GenBank/DDBJ databases">
        <title>A high-quality genome assembly for Dillenia turbinata (Dilleniales).</title>
        <authorList>
            <person name="Chanderbali A."/>
        </authorList>
    </citation>
    <scope>NUCLEOTIDE SEQUENCE [LARGE SCALE GENOMIC DNA]</scope>
    <source>
        <strain evidence="4">LSX21</strain>
        <tissue evidence="4">Leaf</tissue>
    </source>
</reference>
<proteinExistence type="inferred from homology"/>
<keyword evidence="2" id="KW-0325">Glycoprotein</keyword>
<dbReference type="Gene3D" id="3.40.50.1000">
    <property type="entry name" value="HAD superfamily/HAD-like"/>
    <property type="match status" value="1"/>
</dbReference>
<evidence type="ECO:0000313" key="5">
    <source>
        <dbReference type="Proteomes" id="UP001370490"/>
    </source>
</evidence>